<dbReference type="InterPro" id="IPR002579">
    <property type="entry name" value="Met_Sox_Rdtase_MsrB_dom"/>
</dbReference>
<reference evidence="10" key="1">
    <citation type="submission" date="2018-05" db="EMBL/GenBank/DDBJ databases">
        <authorList>
            <person name="Lanie J.A."/>
            <person name="Ng W.-L."/>
            <person name="Kazmierczak K.M."/>
            <person name="Andrzejewski T.M."/>
            <person name="Davidsen T.M."/>
            <person name="Wayne K.J."/>
            <person name="Tettelin H."/>
            <person name="Glass J.I."/>
            <person name="Rusch D."/>
            <person name="Podicherti R."/>
            <person name="Tsui H.-C.T."/>
            <person name="Winkler M.E."/>
        </authorList>
    </citation>
    <scope>NUCLEOTIDE SEQUENCE</scope>
</reference>
<dbReference type="EMBL" id="UINC01001083">
    <property type="protein sequence ID" value="SUZ70173.1"/>
    <property type="molecule type" value="Genomic_DNA"/>
</dbReference>
<feature type="compositionally biased region" description="Polar residues" evidence="8">
    <location>
        <begin position="13"/>
        <end position="24"/>
    </location>
</feature>
<dbReference type="PANTHER" id="PTHR10173:SF52">
    <property type="entry name" value="METHIONINE-R-SULFOXIDE REDUCTASE B1"/>
    <property type="match status" value="1"/>
</dbReference>
<protein>
    <recommendedName>
        <fullName evidence="3">peptide-methionine (R)-S-oxide reductase</fullName>
        <ecNumber evidence="3">1.8.4.12</ecNumber>
    </recommendedName>
</protein>
<dbReference type="Gene3D" id="2.170.150.20">
    <property type="entry name" value="Peptide methionine sulfoxide reductase"/>
    <property type="match status" value="1"/>
</dbReference>
<keyword evidence="4" id="KW-0479">Metal-binding</keyword>
<evidence type="ECO:0000256" key="8">
    <source>
        <dbReference type="SAM" id="MobiDB-lite"/>
    </source>
</evidence>
<organism evidence="10">
    <name type="scientific">marine metagenome</name>
    <dbReference type="NCBI Taxonomy" id="408172"/>
    <lineage>
        <taxon>unclassified sequences</taxon>
        <taxon>metagenomes</taxon>
        <taxon>ecological metagenomes</taxon>
    </lineage>
</organism>
<evidence type="ECO:0000259" key="9">
    <source>
        <dbReference type="PROSITE" id="PS51790"/>
    </source>
</evidence>
<feature type="region of interest" description="Disordered" evidence="8">
    <location>
        <begin position="1"/>
        <end position="31"/>
    </location>
</feature>
<dbReference type="GO" id="GO:0030091">
    <property type="term" value="P:protein repair"/>
    <property type="evidence" value="ECO:0007669"/>
    <property type="project" value="InterPro"/>
</dbReference>
<dbReference type="PANTHER" id="PTHR10173">
    <property type="entry name" value="METHIONINE SULFOXIDE REDUCTASE"/>
    <property type="match status" value="1"/>
</dbReference>
<dbReference type="GO" id="GO:0046872">
    <property type="term" value="F:metal ion binding"/>
    <property type="evidence" value="ECO:0007669"/>
    <property type="project" value="UniProtKB-KW"/>
</dbReference>
<dbReference type="GO" id="GO:0005737">
    <property type="term" value="C:cytoplasm"/>
    <property type="evidence" value="ECO:0007669"/>
    <property type="project" value="TreeGrafter"/>
</dbReference>
<evidence type="ECO:0000256" key="2">
    <source>
        <dbReference type="ARBA" id="ARBA00007174"/>
    </source>
</evidence>
<dbReference type="NCBIfam" id="TIGR00357">
    <property type="entry name" value="peptide-methionine (R)-S-oxide reductase MsrB"/>
    <property type="match status" value="1"/>
</dbReference>
<comment type="similarity">
    <text evidence="2">Belongs to the MsrB Met sulfoxide reductase family.</text>
</comment>
<dbReference type="AlphaFoldDB" id="A0A381PXN3"/>
<evidence type="ECO:0000256" key="5">
    <source>
        <dbReference type="ARBA" id="ARBA00022833"/>
    </source>
</evidence>
<comment type="cofactor">
    <cofactor evidence="1">
        <name>Zn(2+)</name>
        <dbReference type="ChEBI" id="CHEBI:29105"/>
    </cofactor>
</comment>
<evidence type="ECO:0000313" key="10">
    <source>
        <dbReference type="EMBL" id="SUZ70173.1"/>
    </source>
</evidence>
<dbReference type="PROSITE" id="PS51790">
    <property type="entry name" value="MSRB"/>
    <property type="match status" value="1"/>
</dbReference>
<gene>
    <name evidence="10" type="ORF">METZ01_LOCUS23027</name>
</gene>
<evidence type="ECO:0000256" key="3">
    <source>
        <dbReference type="ARBA" id="ARBA00012499"/>
    </source>
</evidence>
<dbReference type="InterPro" id="IPR028427">
    <property type="entry name" value="Met_Sox_Rdtase_MsrB"/>
</dbReference>
<dbReference type="SUPFAM" id="SSF51316">
    <property type="entry name" value="Mss4-like"/>
    <property type="match status" value="1"/>
</dbReference>
<keyword evidence="6" id="KW-0560">Oxidoreductase</keyword>
<dbReference type="GO" id="GO:0033743">
    <property type="term" value="F:peptide-methionine (R)-S-oxide reductase activity"/>
    <property type="evidence" value="ECO:0007669"/>
    <property type="project" value="UniProtKB-EC"/>
</dbReference>
<evidence type="ECO:0000256" key="7">
    <source>
        <dbReference type="ARBA" id="ARBA00048488"/>
    </source>
</evidence>
<comment type="catalytic activity">
    <reaction evidence="7">
        <text>L-methionyl-[protein] + [thioredoxin]-disulfide + H2O = L-methionyl-(R)-S-oxide-[protein] + [thioredoxin]-dithiol</text>
        <dbReference type="Rhea" id="RHEA:24164"/>
        <dbReference type="Rhea" id="RHEA-COMP:10698"/>
        <dbReference type="Rhea" id="RHEA-COMP:10700"/>
        <dbReference type="Rhea" id="RHEA-COMP:12313"/>
        <dbReference type="Rhea" id="RHEA-COMP:12314"/>
        <dbReference type="ChEBI" id="CHEBI:15377"/>
        <dbReference type="ChEBI" id="CHEBI:16044"/>
        <dbReference type="ChEBI" id="CHEBI:29950"/>
        <dbReference type="ChEBI" id="CHEBI:45764"/>
        <dbReference type="ChEBI" id="CHEBI:50058"/>
        <dbReference type="EC" id="1.8.4.12"/>
    </reaction>
</comment>
<dbReference type="FunFam" id="2.170.150.20:FF:000001">
    <property type="entry name" value="Peptide methionine sulfoxide reductase MsrB"/>
    <property type="match status" value="1"/>
</dbReference>
<dbReference type="InterPro" id="IPR011057">
    <property type="entry name" value="Mss4-like_sf"/>
</dbReference>
<evidence type="ECO:0000256" key="6">
    <source>
        <dbReference type="ARBA" id="ARBA00023002"/>
    </source>
</evidence>
<feature type="domain" description="MsrB" evidence="9">
    <location>
        <begin position="5"/>
        <end position="132"/>
    </location>
</feature>
<dbReference type="EC" id="1.8.4.12" evidence="3"/>
<proteinExistence type="inferred from homology"/>
<evidence type="ECO:0000256" key="4">
    <source>
        <dbReference type="ARBA" id="ARBA00022723"/>
    </source>
</evidence>
<dbReference type="GO" id="GO:0006979">
    <property type="term" value="P:response to oxidative stress"/>
    <property type="evidence" value="ECO:0007669"/>
    <property type="project" value="InterPro"/>
</dbReference>
<keyword evidence="5" id="KW-0862">Zinc</keyword>
<accession>A0A381PXN3</accession>
<dbReference type="Pfam" id="PF01641">
    <property type="entry name" value="SelR"/>
    <property type="match status" value="1"/>
</dbReference>
<name>A0A381PXN3_9ZZZZ</name>
<sequence>MNRGSKKNKESLTDQQYQVTQNKGTEPPFSGKYLDNHKNGTYLCICCGSGLFSSEHKYDSGTGWPSFWQAPEAGNIETQRDKNYVLSDGSSDALEVICSQCKSHLGHVFEDGPKPSGLRYCINSAALDFEEIK</sequence>
<evidence type="ECO:0000256" key="1">
    <source>
        <dbReference type="ARBA" id="ARBA00001947"/>
    </source>
</evidence>